<gene>
    <name evidence="1" type="ORF">DICVIV_08013</name>
</gene>
<proteinExistence type="predicted"/>
<evidence type="ECO:0008006" key="3">
    <source>
        <dbReference type="Google" id="ProtNLM"/>
    </source>
</evidence>
<organism evidence="1 2">
    <name type="scientific">Dictyocaulus viviparus</name>
    <name type="common">Bovine lungworm</name>
    <dbReference type="NCBI Taxonomy" id="29172"/>
    <lineage>
        <taxon>Eukaryota</taxon>
        <taxon>Metazoa</taxon>
        <taxon>Ecdysozoa</taxon>
        <taxon>Nematoda</taxon>
        <taxon>Chromadorea</taxon>
        <taxon>Rhabditida</taxon>
        <taxon>Rhabditina</taxon>
        <taxon>Rhabditomorpha</taxon>
        <taxon>Strongyloidea</taxon>
        <taxon>Metastrongylidae</taxon>
        <taxon>Dictyocaulus</taxon>
    </lineage>
</organism>
<dbReference type="EMBL" id="KN716378">
    <property type="protein sequence ID" value="KJH45935.1"/>
    <property type="molecule type" value="Genomic_DNA"/>
</dbReference>
<dbReference type="InterPro" id="IPR011042">
    <property type="entry name" value="6-blade_b-propeller_TolB-like"/>
</dbReference>
<dbReference type="OrthoDB" id="5823070at2759"/>
<protein>
    <recommendedName>
        <fullName evidence="3">Adipocyte plasma membrane-associated protein</fullName>
    </recommendedName>
</protein>
<dbReference type="Proteomes" id="UP000053766">
    <property type="component" value="Unassembled WGS sequence"/>
</dbReference>
<sequence length="133" mass="15274">MTHYRYYPDSKSFDVFIDNLPGYPDNIRLGSNGTLWVPLPAIRSEYDNWFAVRPKLRSLLTMLLSSHSIHYFAQWMAPKYGFVLKMDSESGMLLESLHDRTGHISDVTVAVEDGHGNLLMGSDTQYYIARLKL</sequence>
<reference evidence="1 2" key="1">
    <citation type="submission" date="2013-11" db="EMBL/GenBank/DDBJ databases">
        <title>Draft genome of the bovine lungworm Dictyocaulus viviparus.</title>
        <authorList>
            <person name="Mitreva M."/>
        </authorList>
    </citation>
    <scope>NUCLEOTIDE SEQUENCE [LARGE SCALE GENOMIC DNA]</scope>
    <source>
        <strain evidence="1 2">HannoverDv2000</strain>
    </source>
</reference>
<dbReference type="Gene3D" id="2.120.10.30">
    <property type="entry name" value="TolB, C-terminal domain"/>
    <property type="match status" value="1"/>
</dbReference>
<reference evidence="2" key="2">
    <citation type="journal article" date="2016" name="Sci. Rep.">
        <title>Dictyocaulus viviparus genome, variome and transcriptome elucidate lungworm biology and support future intervention.</title>
        <authorList>
            <person name="McNulty S.N."/>
            <person name="Strube C."/>
            <person name="Rosa B.A."/>
            <person name="Martin J.C."/>
            <person name="Tyagi R."/>
            <person name="Choi Y.J."/>
            <person name="Wang Q."/>
            <person name="Hallsworth Pepin K."/>
            <person name="Zhang X."/>
            <person name="Ozersky P."/>
            <person name="Wilson R.K."/>
            <person name="Sternberg P.W."/>
            <person name="Gasser R.B."/>
            <person name="Mitreva M."/>
        </authorList>
    </citation>
    <scope>NUCLEOTIDE SEQUENCE [LARGE SCALE GENOMIC DNA]</scope>
    <source>
        <strain evidence="2">HannoverDv2000</strain>
    </source>
</reference>
<name>A0A0D8XN18_DICVI</name>
<dbReference type="SUPFAM" id="SSF63829">
    <property type="entry name" value="Calcium-dependent phosphotriesterase"/>
    <property type="match status" value="1"/>
</dbReference>
<evidence type="ECO:0000313" key="1">
    <source>
        <dbReference type="EMBL" id="KJH45935.1"/>
    </source>
</evidence>
<keyword evidence="2" id="KW-1185">Reference proteome</keyword>
<dbReference type="AlphaFoldDB" id="A0A0D8XN18"/>
<evidence type="ECO:0000313" key="2">
    <source>
        <dbReference type="Proteomes" id="UP000053766"/>
    </source>
</evidence>
<dbReference type="STRING" id="29172.A0A0D8XN18"/>
<accession>A0A0D8XN18</accession>